<dbReference type="STRING" id="745531.A0A0C3RUF1"/>
<feature type="region of interest" description="Disordered" evidence="1">
    <location>
        <begin position="1"/>
        <end position="29"/>
    </location>
</feature>
<proteinExistence type="predicted"/>
<keyword evidence="5" id="KW-1185">Reference proteome</keyword>
<evidence type="ECO:0000256" key="1">
    <source>
        <dbReference type="SAM" id="MobiDB-lite"/>
    </source>
</evidence>
<name>A0A0C3RUF1_PHLG1</name>
<dbReference type="InterPro" id="IPR001810">
    <property type="entry name" value="F-box_dom"/>
</dbReference>
<dbReference type="EMBL" id="KN840568">
    <property type="protein sequence ID" value="KIP04621.1"/>
    <property type="molecule type" value="Genomic_DNA"/>
</dbReference>
<keyword evidence="2" id="KW-0472">Membrane</keyword>
<evidence type="ECO:0000259" key="3">
    <source>
        <dbReference type="PROSITE" id="PS50181"/>
    </source>
</evidence>
<evidence type="ECO:0000313" key="4">
    <source>
        <dbReference type="EMBL" id="KIP04621.1"/>
    </source>
</evidence>
<dbReference type="AlphaFoldDB" id="A0A0C3RUF1"/>
<keyword evidence="2" id="KW-0812">Transmembrane</keyword>
<protein>
    <recommendedName>
        <fullName evidence="3">F-box domain-containing protein</fullName>
    </recommendedName>
</protein>
<dbReference type="OrthoDB" id="2322499at2759"/>
<sequence>MNTSPMPRKRKRDNSAPVPAKRTRRARSKRGILGNMPEMPLDILYMIFMYLVPMDMLNLARTAIVFRKFLMSSGSAPLWRTARLNIPDLPDCPSHLSEPQYANLAFDTHCHSCDKANVKTVFWALSVRYCPGCRKDRLVRCSKRLRYCSVGDTDLIAPVSEDASGSHHWHSQDNSLVDAEQHFNSLDDQGKEAQKLRVRKIMQWARECEVWNQNKASSRESELYELRQNRLQSTVAKLRDLGWAEELDRMHPYYGLIRNHPLIYQPRALTDRIWNNIRADVVELMASIQQRRVDAERHRVLKERCSNFQKVYKEWHAAQPDKRVLPRSIDLMRRPEVAALIMANNEVQISLESFRAFTHLFTRWATEWKVECDEKLRDLVRRSLVLTGGVPAGVDPLSLARVVFTCKKCKNESPSSKNVKVVPLYPTILTHDCLYEEVSECRARDALEQAAVAVSWTKSTFGNHTFWSCEPLEVDSWVARADAIVTAFGRDPMTVTRDEMDAAEDTRIYCRGCPLDSEYHRDVMTWRHALRHYAVHDSMNGAAPTGPLWARITDPHTLRVVRQKEVDFNKLLADEHEQFFIGSWYYCTHCQRGGLTPLGLFEHSEWAHGIDEPREQDFYRTPDSEMCLLRPTMLIHPSFREVMTDGLRQKIANGRATWFDFTASIP</sequence>
<dbReference type="PROSITE" id="PS50181">
    <property type="entry name" value="FBOX"/>
    <property type="match status" value="1"/>
</dbReference>
<feature type="transmembrane region" description="Helical" evidence="2">
    <location>
        <begin position="32"/>
        <end position="52"/>
    </location>
</feature>
<gene>
    <name evidence="4" type="ORF">PHLGIDRAFT_188921</name>
</gene>
<organism evidence="4 5">
    <name type="scientific">Phlebiopsis gigantea (strain 11061_1 CR5-6)</name>
    <name type="common">White-rot fungus</name>
    <name type="synonym">Peniophora gigantea</name>
    <dbReference type="NCBI Taxonomy" id="745531"/>
    <lineage>
        <taxon>Eukaryota</taxon>
        <taxon>Fungi</taxon>
        <taxon>Dikarya</taxon>
        <taxon>Basidiomycota</taxon>
        <taxon>Agaricomycotina</taxon>
        <taxon>Agaricomycetes</taxon>
        <taxon>Polyporales</taxon>
        <taxon>Phanerochaetaceae</taxon>
        <taxon>Phlebiopsis</taxon>
    </lineage>
</organism>
<feature type="domain" description="F-box" evidence="3">
    <location>
        <begin position="33"/>
        <end position="82"/>
    </location>
</feature>
<keyword evidence="2" id="KW-1133">Transmembrane helix</keyword>
<accession>A0A0C3RUF1</accession>
<dbReference type="HOGENOM" id="CLU_010790_2_0_1"/>
<evidence type="ECO:0000256" key="2">
    <source>
        <dbReference type="SAM" id="Phobius"/>
    </source>
</evidence>
<dbReference type="Proteomes" id="UP000053257">
    <property type="component" value="Unassembled WGS sequence"/>
</dbReference>
<evidence type="ECO:0000313" key="5">
    <source>
        <dbReference type="Proteomes" id="UP000053257"/>
    </source>
</evidence>
<reference evidence="4 5" key="1">
    <citation type="journal article" date="2014" name="PLoS Genet.">
        <title>Analysis of the Phlebiopsis gigantea genome, transcriptome and secretome provides insight into its pioneer colonization strategies of wood.</title>
        <authorList>
            <person name="Hori C."/>
            <person name="Ishida T."/>
            <person name="Igarashi K."/>
            <person name="Samejima M."/>
            <person name="Suzuki H."/>
            <person name="Master E."/>
            <person name="Ferreira P."/>
            <person name="Ruiz-Duenas F.J."/>
            <person name="Held B."/>
            <person name="Canessa P."/>
            <person name="Larrondo L.F."/>
            <person name="Schmoll M."/>
            <person name="Druzhinina I.S."/>
            <person name="Kubicek C.P."/>
            <person name="Gaskell J.A."/>
            <person name="Kersten P."/>
            <person name="St John F."/>
            <person name="Glasner J."/>
            <person name="Sabat G."/>
            <person name="Splinter BonDurant S."/>
            <person name="Syed K."/>
            <person name="Yadav J."/>
            <person name="Mgbeahuruike A.C."/>
            <person name="Kovalchuk A."/>
            <person name="Asiegbu F.O."/>
            <person name="Lackner G."/>
            <person name="Hoffmeister D."/>
            <person name="Rencoret J."/>
            <person name="Gutierrez A."/>
            <person name="Sun H."/>
            <person name="Lindquist E."/>
            <person name="Barry K."/>
            <person name="Riley R."/>
            <person name="Grigoriev I.V."/>
            <person name="Henrissat B."/>
            <person name="Kues U."/>
            <person name="Berka R.M."/>
            <person name="Martinez A.T."/>
            <person name="Covert S.F."/>
            <person name="Blanchette R.A."/>
            <person name="Cullen D."/>
        </authorList>
    </citation>
    <scope>NUCLEOTIDE SEQUENCE [LARGE SCALE GENOMIC DNA]</scope>
    <source>
        <strain evidence="4 5">11061_1 CR5-6</strain>
    </source>
</reference>